<evidence type="ECO:0000313" key="1">
    <source>
        <dbReference type="EMBL" id="ASZ74598.1"/>
    </source>
</evidence>
<accession>A0A249XS97</accession>
<proteinExistence type="predicted"/>
<dbReference type="EMBL" id="MF668280">
    <property type="protein sequence ID" value="ASZ74598.1"/>
    <property type="molecule type" value="Genomic_DNA"/>
</dbReference>
<organism evidence="1 2">
    <name type="scientific">Mycobacterium phage Phabba</name>
    <dbReference type="NCBI Taxonomy" id="2027899"/>
    <lineage>
        <taxon>Viruses</taxon>
        <taxon>Duplodnaviria</taxon>
        <taxon>Heunggongvirae</taxon>
        <taxon>Uroviricota</taxon>
        <taxon>Caudoviricetes</taxon>
        <taxon>Ceeclamvirinae</taxon>
        <taxon>Myrnavirus</taxon>
        <taxon>Myrnavirus phabba</taxon>
        <taxon>Myranavirus phabba</taxon>
    </lineage>
</organism>
<gene>
    <name evidence="1" type="ORF">SEA_PHABBA_23</name>
</gene>
<keyword evidence="2" id="KW-1185">Reference proteome</keyword>
<protein>
    <submittedName>
        <fullName evidence="1">Uncharacterized protein</fullName>
    </submittedName>
</protein>
<reference evidence="2" key="1">
    <citation type="submission" date="2017-08" db="EMBL/GenBank/DDBJ databases">
        <authorList>
            <person name="de Groot N.N."/>
        </authorList>
    </citation>
    <scope>NUCLEOTIDE SEQUENCE [LARGE SCALE GENOMIC DNA]</scope>
</reference>
<dbReference type="Proteomes" id="UP000226037">
    <property type="component" value="Segment"/>
</dbReference>
<evidence type="ECO:0000313" key="2">
    <source>
        <dbReference type="Proteomes" id="UP000226037"/>
    </source>
</evidence>
<sequence>MPALITFSRDWADEFNVDGFKVVDTLAEAADYKSHFEKPRTYYFGTNEGWEDEVMVDSFTITEISDHEAAVLCKLLGCAEHRQYGHVPVDWDEDDCDDDVSSYAP</sequence>
<name>A0A249XS97_9CAUD</name>